<dbReference type="GO" id="GO:0006261">
    <property type="term" value="P:DNA-templated DNA replication"/>
    <property type="evidence" value="ECO:0007669"/>
    <property type="project" value="TreeGrafter"/>
</dbReference>
<dbReference type="EC" id="2.7.7.7" evidence="7"/>
<accession>A0A397TYB0</accession>
<dbReference type="InterPro" id="IPR036397">
    <property type="entry name" value="RNaseH_sf"/>
</dbReference>
<dbReference type="Gene3D" id="3.90.1600.10">
    <property type="entry name" value="Palm domain of DNA polymerase"/>
    <property type="match status" value="1"/>
</dbReference>
<comment type="catalytic activity">
    <reaction evidence="6 7">
        <text>DNA(n) + a 2'-deoxyribonucleoside 5'-triphosphate = DNA(n+1) + diphosphate</text>
        <dbReference type="Rhea" id="RHEA:22508"/>
        <dbReference type="Rhea" id="RHEA-COMP:17339"/>
        <dbReference type="Rhea" id="RHEA-COMP:17340"/>
        <dbReference type="ChEBI" id="CHEBI:33019"/>
        <dbReference type="ChEBI" id="CHEBI:61560"/>
        <dbReference type="ChEBI" id="CHEBI:173112"/>
        <dbReference type="EC" id="2.7.7.7"/>
    </reaction>
</comment>
<evidence type="ECO:0000313" key="9">
    <source>
        <dbReference type="EMBL" id="RIB02990.1"/>
    </source>
</evidence>
<dbReference type="PANTHER" id="PTHR10322">
    <property type="entry name" value="DNA POLYMERASE CATALYTIC SUBUNIT"/>
    <property type="match status" value="1"/>
</dbReference>
<dbReference type="InterPro" id="IPR006172">
    <property type="entry name" value="DNA-dir_DNA_pol_B"/>
</dbReference>
<organism evidence="9 10">
    <name type="scientific">Gigaspora rosea</name>
    <dbReference type="NCBI Taxonomy" id="44941"/>
    <lineage>
        <taxon>Eukaryota</taxon>
        <taxon>Fungi</taxon>
        <taxon>Fungi incertae sedis</taxon>
        <taxon>Mucoromycota</taxon>
        <taxon>Glomeromycotina</taxon>
        <taxon>Glomeromycetes</taxon>
        <taxon>Diversisporales</taxon>
        <taxon>Gigasporaceae</taxon>
        <taxon>Gigaspora</taxon>
    </lineage>
</organism>
<evidence type="ECO:0000256" key="1">
    <source>
        <dbReference type="ARBA" id="ARBA00005755"/>
    </source>
</evidence>
<feature type="domain" description="DNA-directed DNA polymerase family B multifunctional" evidence="8">
    <location>
        <begin position="196"/>
        <end position="398"/>
    </location>
</feature>
<dbReference type="InterPro" id="IPR006134">
    <property type="entry name" value="DNA-dir_DNA_pol_B_multi_dom"/>
</dbReference>
<keyword evidence="4 7" id="KW-0239">DNA-directed DNA polymerase</keyword>
<comment type="caution">
    <text evidence="9">The sequence shown here is derived from an EMBL/GenBank/DDBJ whole genome shotgun (WGS) entry which is preliminary data.</text>
</comment>
<protein>
    <recommendedName>
        <fullName evidence="7">DNA polymerase</fullName>
        <ecNumber evidence="7">2.7.7.7</ecNumber>
    </recommendedName>
</protein>
<dbReference type="PROSITE" id="PS00116">
    <property type="entry name" value="DNA_POLYMERASE_B"/>
    <property type="match status" value="1"/>
</dbReference>
<dbReference type="OrthoDB" id="2419652at2759"/>
<dbReference type="AlphaFoldDB" id="A0A397TYB0"/>
<keyword evidence="10" id="KW-1185">Reference proteome</keyword>
<reference evidence="9 10" key="1">
    <citation type="submission" date="2018-06" db="EMBL/GenBank/DDBJ databases">
        <title>Comparative genomics reveals the genomic features of Rhizophagus irregularis, R. cerebriforme, R. diaphanum and Gigaspora rosea, and their symbiotic lifestyle signature.</title>
        <authorList>
            <person name="Morin E."/>
            <person name="San Clemente H."/>
            <person name="Chen E.C.H."/>
            <person name="De La Providencia I."/>
            <person name="Hainaut M."/>
            <person name="Kuo A."/>
            <person name="Kohler A."/>
            <person name="Murat C."/>
            <person name="Tang N."/>
            <person name="Roy S."/>
            <person name="Loubradou J."/>
            <person name="Henrissat B."/>
            <person name="Grigoriev I.V."/>
            <person name="Corradi N."/>
            <person name="Roux C."/>
            <person name="Martin F.M."/>
        </authorList>
    </citation>
    <scope>NUCLEOTIDE SEQUENCE [LARGE SCALE GENOMIC DNA]</scope>
    <source>
        <strain evidence="9 10">DAOM 194757</strain>
    </source>
</reference>
<dbReference type="InterPro" id="IPR050240">
    <property type="entry name" value="DNA_pol_type-B"/>
</dbReference>
<dbReference type="Gene3D" id="3.30.420.10">
    <property type="entry name" value="Ribonuclease H-like superfamily/Ribonuclease H"/>
    <property type="match status" value="1"/>
</dbReference>
<evidence type="ECO:0000256" key="4">
    <source>
        <dbReference type="ARBA" id="ARBA00022932"/>
    </source>
</evidence>
<sequence>MSEVPNAKYEEDVVFMICMTVHWKDDPKSLKRICLEYRYNVIKINDGNFHSKHLKIPGCVAIDVHSRFKGFYPKAEKSSLVYYLGECGLDNKIDLPIHRMNKYYERALKETNATMAEQMHKVADYCIIDALSCQRLMIKRNVINEYRELSSIAFLSLFDAHYFAVGMKVCNLVCASAWQRGILPSTISKEGVETEKYPGAYVFPPVKGLENRRPYNNIPEEKGLYANVLECLYIKRVEMKKRLAPLKEKKEDMELVIGLMDKDLSLPEAIEQVLAKVEEEKCASLNKNLHSFINKRKHKFMAEYNSVSFLYSCLDAKQNALKVYMNTFYGTAGDSTSPLFLRELTGSVTSAGQRNIKLVADFVKSKGFQIKYGDTDSLYLVCPEGCFQEYDEAYDYGNGISKEEYWSRMVKVSMGVMEKLRDEVNGFLKKDNGSSYLKMAYEEVLFPVVFTEKKKYYGIPHESKPNFNKKLFIRG</sequence>
<dbReference type="InterPro" id="IPR017964">
    <property type="entry name" value="DNA-dir_DNA_pol_B_CS"/>
</dbReference>
<evidence type="ECO:0000256" key="7">
    <source>
        <dbReference type="RuleBase" id="RU000442"/>
    </source>
</evidence>
<dbReference type="EMBL" id="QKWP01002529">
    <property type="protein sequence ID" value="RIB02990.1"/>
    <property type="molecule type" value="Genomic_DNA"/>
</dbReference>
<evidence type="ECO:0000313" key="10">
    <source>
        <dbReference type="Proteomes" id="UP000266673"/>
    </source>
</evidence>
<dbReference type="GO" id="GO:0003677">
    <property type="term" value="F:DNA binding"/>
    <property type="evidence" value="ECO:0007669"/>
    <property type="project" value="UniProtKB-KW"/>
</dbReference>
<keyword evidence="5 7" id="KW-0238">DNA-binding</keyword>
<dbReference type="Pfam" id="PF00136">
    <property type="entry name" value="DNA_pol_B"/>
    <property type="match status" value="1"/>
</dbReference>
<dbReference type="STRING" id="44941.A0A397TYB0"/>
<dbReference type="Gene3D" id="1.10.287.690">
    <property type="entry name" value="Helix hairpin bin"/>
    <property type="match status" value="1"/>
</dbReference>
<keyword evidence="3 7" id="KW-0548">Nucleotidyltransferase</keyword>
<evidence type="ECO:0000256" key="6">
    <source>
        <dbReference type="ARBA" id="ARBA00049244"/>
    </source>
</evidence>
<name>A0A397TYB0_9GLOM</name>
<dbReference type="InterPro" id="IPR012337">
    <property type="entry name" value="RNaseH-like_sf"/>
</dbReference>
<evidence type="ECO:0000256" key="5">
    <source>
        <dbReference type="ARBA" id="ARBA00023125"/>
    </source>
</evidence>
<dbReference type="SMART" id="SM00486">
    <property type="entry name" value="POLBc"/>
    <property type="match status" value="1"/>
</dbReference>
<keyword evidence="2 7" id="KW-0808">Transferase</keyword>
<dbReference type="Proteomes" id="UP000266673">
    <property type="component" value="Unassembled WGS sequence"/>
</dbReference>
<gene>
    <name evidence="9" type="ORF">C2G38_2226277</name>
</gene>
<dbReference type="PANTHER" id="PTHR10322:SF23">
    <property type="entry name" value="DNA POLYMERASE DELTA CATALYTIC SUBUNIT"/>
    <property type="match status" value="1"/>
</dbReference>
<evidence type="ECO:0000256" key="3">
    <source>
        <dbReference type="ARBA" id="ARBA00022695"/>
    </source>
</evidence>
<dbReference type="InterPro" id="IPR023211">
    <property type="entry name" value="DNA_pol_palm_dom_sf"/>
</dbReference>
<keyword evidence="7" id="KW-0235">DNA replication</keyword>
<evidence type="ECO:0000256" key="2">
    <source>
        <dbReference type="ARBA" id="ARBA00022679"/>
    </source>
</evidence>
<dbReference type="InterPro" id="IPR043502">
    <property type="entry name" value="DNA/RNA_pol_sf"/>
</dbReference>
<dbReference type="GO" id="GO:0003887">
    <property type="term" value="F:DNA-directed DNA polymerase activity"/>
    <property type="evidence" value="ECO:0007669"/>
    <property type="project" value="UniProtKB-KW"/>
</dbReference>
<evidence type="ECO:0000259" key="8">
    <source>
        <dbReference type="Pfam" id="PF00136"/>
    </source>
</evidence>
<dbReference type="SUPFAM" id="SSF56672">
    <property type="entry name" value="DNA/RNA polymerases"/>
    <property type="match status" value="1"/>
</dbReference>
<proteinExistence type="inferred from homology"/>
<comment type="similarity">
    <text evidence="1 7">Belongs to the DNA polymerase type-B family.</text>
</comment>
<dbReference type="SUPFAM" id="SSF53098">
    <property type="entry name" value="Ribonuclease H-like"/>
    <property type="match status" value="1"/>
</dbReference>
<dbReference type="GO" id="GO:0000166">
    <property type="term" value="F:nucleotide binding"/>
    <property type="evidence" value="ECO:0007669"/>
    <property type="project" value="InterPro"/>
</dbReference>